<name>A0A842IUV1_9FLAO</name>
<accession>A0A842IUV1</accession>
<evidence type="ECO:0000313" key="4">
    <source>
        <dbReference type="Proteomes" id="UP000533900"/>
    </source>
</evidence>
<evidence type="ECO:0000313" key="3">
    <source>
        <dbReference type="EMBL" id="MBC2846751.1"/>
    </source>
</evidence>
<keyword evidence="1" id="KW-0732">Signal</keyword>
<dbReference type="EMBL" id="JACLCP010000007">
    <property type="protein sequence ID" value="MBC2846751.1"/>
    <property type="molecule type" value="Genomic_DNA"/>
</dbReference>
<evidence type="ECO:0000259" key="2">
    <source>
        <dbReference type="Pfam" id="PF13590"/>
    </source>
</evidence>
<reference evidence="3" key="1">
    <citation type="submission" date="2020-08" db="EMBL/GenBank/DDBJ databases">
        <title>Winogradskyella ouciana sp. nov., isolated from the hadal seawater of the Mariana Trench.</title>
        <authorList>
            <person name="He X."/>
        </authorList>
    </citation>
    <scope>NUCLEOTIDE SEQUENCE [LARGE SCALE GENOMIC DNA]</scope>
    <source>
        <strain evidence="3">KCTC 52348</strain>
    </source>
</reference>
<feature type="domain" description="DUF4136" evidence="2">
    <location>
        <begin position="24"/>
        <end position="175"/>
    </location>
</feature>
<organism evidence="3 4">
    <name type="scientific">Winogradskyella flava</name>
    <dbReference type="NCBI Taxonomy" id="1884876"/>
    <lineage>
        <taxon>Bacteria</taxon>
        <taxon>Pseudomonadati</taxon>
        <taxon>Bacteroidota</taxon>
        <taxon>Flavobacteriia</taxon>
        <taxon>Flavobacteriales</taxon>
        <taxon>Flavobacteriaceae</taxon>
        <taxon>Winogradskyella</taxon>
    </lineage>
</organism>
<sequence>MRVHSIIYGFLLLLLYNCAATTEVVYDYNLNVDFNQYDTYVLCIGDFAVEHNDYPQLDNDQVRRIIGDAVAEEMESKAHRTNVLSPQLQAGFRILISEETVEFKNCEHSEQLEYWEECKIHQETYEEETLIVYVADFETNDVLWHASVLCDLNKAKRKLEPYIKGLVNDLFDTYPKTQVGGQNPDERKMVQ</sequence>
<feature type="signal peptide" evidence="1">
    <location>
        <begin position="1"/>
        <end position="19"/>
    </location>
</feature>
<keyword evidence="4" id="KW-1185">Reference proteome</keyword>
<comment type="caution">
    <text evidence="3">The sequence shown here is derived from an EMBL/GenBank/DDBJ whole genome shotgun (WGS) entry which is preliminary data.</text>
</comment>
<dbReference type="RefSeq" id="WP_185790461.1">
    <property type="nucleotide sequence ID" value="NZ_JACLCP010000007.1"/>
</dbReference>
<evidence type="ECO:0000256" key="1">
    <source>
        <dbReference type="SAM" id="SignalP"/>
    </source>
</evidence>
<dbReference type="AlphaFoldDB" id="A0A842IUV1"/>
<feature type="chain" id="PRO_5032703240" evidence="1">
    <location>
        <begin position="20"/>
        <end position="191"/>
    </location>
</feature>
<proteinExistence type="predicted"/>
<dbReference type="Gene3D" id="3.30.160.670">
    <property type="match status" value="1"/>
</dbReference>
<protein>
    <submittedName>
        <fullName evidence="3">DUF4136 domain-containing protein</fullName>
    </submittedName>
</protein>
<dbReference type="Proteomes" id="UP000533900">
    <property type="component" value="Unassembled WGS sequence"/>
</dbReference>
<gene>
    <name evidence="3" type="ORF">H7F21_16710</name>
</gene>
<dbReference type="Pfam" id="PF13590">
    <property type="entry name" value="DUF4136"/>
    <property type="match status" value="1"/>
</dbReference>
<dbReference type="InterPro" id="IPR025411">
    <property type="entry name" value="DUF4136"/>
</dbReference>